<comment type="similarity">
    <text evidence="2">Belongs to the FliJ family.</text>
</comment>
<evidence type="ECO:0000256" key="7">
    <source>
        <dbReference type="ARBA" id="ARBA00022795"/>
    </source>
</evidence>
<keyword evidence="11" id="KW-0175">Coiled coil</keyword>
<comment type="caution">
    <text evidence="13">The sequence shown here is derived from an EMBL/GenBank/DDBJ whole genome shotgun (WGS) entry which is preliminary data.</text>
</comment>
<evidence type="ECO:0000256" key="4">
    <source>
        <dbReference type="ARBA" id="ARBA00022448"/>
    </source>
</evidence>
<reference evidence="13 14" key="1">
    <citation type="submission" date="2020-05" db="EMBL/GenBank/DDBJ databases">
        <title>Genome Sequencing of Type Strains.</title>
        <authorList>
            <person name="Lemaire J.F."/>
            <person name="Inderbitzin P."/>
            <person name="Gregorio O.A."/>
            <person name="Collins S.B."/>
            <person name="Wespe N."/>
            <person name="Knight-Connoni V."/>
        </authorList>
    </citation>
    <scope>NUCLEOTIDE SEQUENCE [LARGE SCALE GENOMIC DNA]</scope>
    <source>
        <strain evidence="13 14">ATCC 25174</strain>
    </source>
</reference>
<evidence type="ECO:0000256" key="1">
    <source>
        <dbReference type="ARBA" id="ARBA00004413"/>
    </source>
</evidence>
<gene>
    <name evidence="13" type="primary">fliJ</name>
    <name evidence="13" type="ORF">HP550_01285</name>
</gene>
<evidence type="ECO:0000256" key="10">
    <source>
        <dbReference type="ARBA" id="ARBA00023225"/>
    </source>
</evidence>
<evidence type="ECO:0000313" key="13">
    <source>
        <dbReference type="EMBL" id="NUU15883.1"/>
    </source>
</evidence>
<dbReference type="GO" id="GO:0015031">
    <property type="term" value="P:protein transport"/>
    <property type="evidence" value="ECO:0007669"/>
    <property type="project" value="UniProtKB-KW"/>
</dbReference>
<feature type="coiled-coil region" evidence="11">
    <location>
        <begin position="18"/>
        <end position="45"/>
    </location>
</feature>
<dbReference type="InterPro" id="IPR053716">
    <property type="entry name" value="Flag_assembly_chemotaxis_eff"/>
</dbReference>
<keyword evidence="8" id="KW-0653">Protein transport</keyword>
<keyword evidence="6" id="KW-0145">Chemotaxis</keyword>
<dbReference type="GO" id="GO:0009288">
    <property type="term" value="C:bacterial-type flagellum"/>
    <property type="evidence" value="ECO:0007669"/>
    <property type="project" value="InterPro"/>
</dbReference>
<dbReference type="GO" id="GO:0005886">
    <property type="term" value="C:plasma membrane"/>
    <property type="evidence" value="ECO:0007669"/>
    <property type="project" value="UniProtKB-SubCell"/>
</dbReference>
<keyword evidence="9" id="KW-0472">Membrane</keyword>
<keyword evidence="13" id="KW-0969">Cilium</keyword>
<keyword evidence="7" id="KW-1005">Bacterial flagellum biogenesis</keyword>
<keyword evidence="5" id="KW-1003">Cell membrane</keyword>
<name>A0A7Y5ZXB7_9CELL</name>
<evidence type="ECO:0000256" key="5">
    <source>
        <dbReference type="ARBA" id="ARBA00022475"/>
    </source>
</evidence>
<feature type="region of interest" description="Disordered" evidence="12">
    <location>
        <begin position="111"/>
        <end position="144"/>
    </location>
</feature>
<dbReference type="Pfam" id="PF02050">
    <property type="entry name" value="FliJ"/>
    <property type="match status" value="1"/>
</dbReference>
<dbReference type="EMBL" id="JABMCI010000036">
    <property type="protein sequence ID" value="NUU15883.1"/>
    <property type="molecule type" value="Genomic_DNA"/>
</dbReference>
<dbReference type="NCBIfam" id="TIGR02473">
    <property type="entry name" value="flagell_FliJ"/>
    <property type="match status" value="1"/>
</dbReference>
<protein>
    <recommendedName>
        <fullName evidence="3">Flagellar FliJ protein</fullName>
    </recommendedName>
</protein>
<dbReference type="Gene3D" id="1.10.287.1700">
    <property type="match status" value="1"/>
</dbReference>
<accession>A0A7Y5ZXB7</accession>
<keyword evidence="13" id="KW-0966">Cell projection</keyword>
<proteinExistence type="inferred from homology"/>
<evidence type="ECO:0000256" key="12">
    <source>
        <dbReference type="SAM" id="MobiDB-lite"/>
    </source>
</evidence>
<evidence type="ECO:0000256" key="8">
    <source>
        <dbReference type="ARBA" id="ARBA00022927"/>
    </source>
</evidence>
<dbReference type="RefSeq" id="WP_175345793.1">
    <property type="nucleotide sequence ID" value="NZ_JABMCI010000036.1"/>
</dbReference>
<dbReference type="GO" id="GO:0071973">
    <property type="term" value="P:bacterial-type flagellum-dependent cell motility"/>
    <property type="evidence" value="ECO:0007669"/>
    <property type="project" value="InterPro"/>
</dbReference>
<sequence length="144" mass="15905">MTRAFPLAGLLRLRALAEDQAASELALARREQASAERRARETAERLSGSTMPAVGDRLAWHAAVAGRAALGALLVERRTEVVHAEAATDDREQTWTDARQRVRALERLEERHDDAERAEEARAEQKVLDEVAGRRAAQDRGSDA</sequence>
<dbReference type="Proteomes" id="UP000565724">
    <property type="component" value="Unassembled WGS sequence"/>
</dbReference>
<evidence type="ECO:0000256" key="9">
    <source>
        <dbReference type="ARBA" id="ARBA00023136"/>
    </source>
</evidence>
<keyword evidence="10" id="KW-1006">Bacterial flagellum protein export</keyword>
<keyword evidence="4" id="KW-0813">Transport</keyword>
<organism evidence="13 14">
    <name type="scientific">Cellulomonas humilata</name>
    <dbReference type="NCBI Taxonomy" id="144055"/>
    <lineage>
        <taxon>Bacteria</taxon>
        <taxon>Bacillati</taxon>
        <taxon>Actinomycetota</taxon>
        <taxon>Actinomycetes</taxon>
        <taxon>Micrococcales</taxon>
        <taxon>Cellulomonadaceae</taxon>
        <taxon>Cellulomonas</taxon>
    </lineage>
</organism>
<dbReference type="GO" id="GO:0044781">
    <property type="term" value="P:bacterial-type flagellum organization"/>
    <property type="evidence" value="ECO:0007669"/>
    <property type="project" value="UniProtKB-KW"/>
</dbReference>
<evidence type="ECO:0000256" key="3">
    <source>
        <dbReference type="ARBA" id="ARBA00020392"/>
    </source>
</evidence>
<dbReference type="InterPro" id="IPR012823">
    <property type="entry name" value="Flagell_FliJ"/>
</dbReference>
<evidence type="ECO:0000313" key="14">
    <source>
        <dbReference type="Proteomes" id="UP000565724"/>
    </source>
</evidence>
<evidence type="ECO:0000256" key="2">
    <source>
        <dbReference type="ARBA" id="ARBA00010004"/>
    </source>
</evidence>
<dbReference type="GO" id="GO:0006935">
    <property type="term" value="P:chemotaxis"/>
    <property type="evidence" value="ECO:0007669"/>
    <property type="project" value="UniProtKB-KW"/>
</dbReference>
<keyword evidence="14" id="KW-1185">Reference proteome</keyword>
<evidence type="ECO:0000256" key="6">
    <source>
        <dbReference type="ARBA" id="ARBA00022500"/>
    </source>
</evidence>
<keyword evidence="13" id="KW-0282">Flagellum</keyword>
<dbReference type="AlphaFoldDB" id="A0A7Y5ZXB7"/>
<evidence type="ECO:0000256" key="11">
    <source>
        <dbReference type="SAM" id="Coils"/>
    </source>
</evidence>
<comment type="subcellular location">
    <subcellularLocation>
        <location evidence="1">Cell membrane</location>
        <topology evidence="1">Peripheral membrane protein</topology>
        <orientation evidence="1">Cytoplasmic side</orientation>
    </subcellularLocation>
</comment>